<keyword evidence="4" id="KW-1185">Reference proteome</keyword>
<keyword evidence="1" id="KW-1133">Transmembrane helix</keyword>
<keyword evidence="1" id="KW-0472">Membrane</keyword>
<proteinExistence type="predicted"/>
<reference evidence="3 4" key="1">
    <citation type="submission" date="2019-07" db="EMBL/GenBank/DDBJ databases">
        <authorList>
            <person name="Kim J.K."/>
            <person name="Cheong H.-M."/>
            <person name="Choi Y."/>
            <person name="Hwang K.J."/>
            <person name="Lee S."/>
            <person name="Choi C."/>
        </authorList>
    </citation>
    <scope>NUCLEOTIDE SEQUENCE [LARGE SCALE GENOMIC DNA]</scope>
    <source>
        <strain evidence="3 4">KS 22</strain>
    </source>
</reference>
<dbReference type="AlphaFoldDB" id="A0A7G5BZT6"/>
<dbReference type="Proteomes" id="UP000515679">
    <property type="component" value="Chromosome"/>
</dbReference>
<feature type="domain" description="DUF4190" evidence="2">
    <location>
        <begin position="37"/>
        <end position="99"/>
    </location>
</feature>
<organism evidence="3 4">
    <name type="scientific">Cohnella cholangitidis</name>
    <dbReference type="NCBI Taxonomy" id="2598458"/>
    <lineage>
        <taxon>Bacteria</taxon>
        <taxon>Bacillati</taxon>
        <taxon>Bacillota</taxon>
        <taxon>Bacilli</taxon>
        <taxon>Bacillales</taxon>
        <taxon>Paenibacillaceae</taxon>
        <taxon>Cohnella</taxon>
    </lineage>
</organism>
<feature type="transmembrane region" description="Helical" evidence="1">
    <location>
        <begin position="38"/>
        <end position="69"/>
    </location>
</feature>
<keyword evidence="1" id="KW-0812">Transmembrane</keyword>
<dbReference type="KEGG" id="cchl:FPL14_15640"/>
<dbReference type="Pfam" id="PF13828">
    <property type="entry name" value="DUF4190"/>
    <property type="match status" value="1"/>
</dbReference>
<protein>
    <submittedName>
        <fullName evidence="3">DUF4190 domain-containing protein</fullName>
    </submittedName>
</protein>
<evidence type="ECO:0000256" key="1">
    <source>
        <dbReference type="SAM" id="Phobius"/>
    </source>
</evidence>
<feature type="transmembrane region" description="Helical" evidence="1">
    <location>
        <begin position="81"/>
        <end position="114"/>
    </location>
</feature>
<accession>A0A7G5BZT6</accession>
<evidence type="ECO:0000259" key="2">
    <source>
        <dbReference type="Pfam" id="PF13828"/>
    </source>
</evidence>
<gene>
    <name evidence="3" type="ORF">FPL14_15640</name>
</gene>
<sequence>MHTGLGGSSLDYNLKEPQYGFSPHTETYVPPKTNGKSIAGLVLGILSIILPYIGFFIGIGAIVFSAVSLKEIKNRQEKGRGMAIAGLVCGIVATSLYVLGFLIGFVIGFSSGFWDAATNG</sequence>
<evidence type="ECO:0000313" key="3">
    <source>
        <dbReference type="EMBL" id="QMV42470.1"/>
    </source>
</evidence>
<dbReference type="InterPro" id="IPR025241">
    <property type="entry name" value="DUF4190"/>
</dbReference>
<evidence type="ECO:0000313" key="4">
    <source>
        <dbReference type="Proteomes" id="UP000515679"/>
    </source>
</evidence>
<dbReference type="EMBL" id="CP041969">
    <property type="protein sequence ID" value="QMV42470.1"/>
    <property type="molecule type" value="Genomic_DNA"/>
</dbReference>
<name>A0A7G5BZT6_9BACL</name>